<evidence type="ECO:0000313" key="2">
    <source>
        <dbReference type="Proteomes" id="UP000824220"/>
    </source>
</evidence>
<protein>
    <submittedName>
        <fullName evidence="1">Cupin</fullName>
    </submittedName>
</protein>
<dbReference type="Proteomes" id="UP000824220">
    <property type="component" value="Unassembled WGS sequence"/>
</dbReference>
<accession>A0A9D2H7R1</accession>
<organism evidence="1 2">
    <name type="scientific">Candidatus Microbacterium stercoravium</name>
    <dbReference type="NCBI Taxonomy" id="2838697"/>
    <lineage>
        <taxon>Bacteria</taxon>
        <taxon>Bacillati</taxon>
        <taxon>Actinomycetota</taxon>
        <taxon>Actinomycetes</taxon>
        <taxon>Micrococcales</taxon>
        <taxon>Microbacteriaceae</taxon>
        <taxon>Microbacterium</taxon>
    </lineage>
</organism>
<evidence type="ECO:0000313" key="1">
    <source>
        <dbReference type="EMBL" id="HJA05080.1"/>
    </source>
</evidence>
<feature type="non-terminal residue" evidence="1">
    <location>
        <position position="1"/>
    </location>
</feature>
<reference evidence="1" key="1">
    <citation type="journal article" date="2021" name="PeerJ">
        <title>Extensive microbial diversity within the chicken gut microbiome revealed by metagenomics and culture.</title>
        <authorList>
            <person name="Gilroy R."/>
            <person name="Ravi A."/>
            <person name="Getino M."/>
            <person name="Pursley I."/>
            <person name="Horton D.L."/>
            <person name="Alikhan N.F."/>
            <person name="Baker D."/>
            <person name="Gharbi K."/>
            <person name="Hall N."/>
            <person name="Watson M."/>
            <person name="Adriaenssens E.M."/>
            <person name="Foster-Nyarko E."/>
            <person name="Jarju S."/>
            <person name="Secka A."/>
            <person name="Antonio M."/>
            <person name="Oren A."/>
            <person name="Chaudhuri R.R."/>
            <person name="La Ragione R."/>
            <person name="Hildebrand F."/>
            <person name="Pallen M.J."/>
        </authorList>
    </citation>
    <scope>NUCLEOTIDE SEQUENCE</scope>
    <source>
        <strain evidence="1">ChiHjej8B7-3636</strain>
    </source>
</reference>
<gene>
    <name evidence="1" type="ORF">H9800_09515</name>
</gene>
<comment type="caution">
    <text evidence="1">The sequence shown here is derived from an EMBL/GenBank/DDBJ whole genome shotgun (WGS) entry which is preliminary data.</text>
</comment>
<name>A0A9D2H7R1_9MICO</name>
<dbReference type="AlphaFoldDB" id="A0A9D2H7R1"/>
<sequence>GDDRPLVAFREAAARIVADRAESWTRIVRDGPLSQAQLTLDVLSRMTAGDASHLADAVVTVAREPEHRFGMCGRLRAFDLAPH</sequence>
<reference evidence="1" key="2">
    <citation type="submission" date="2021-04" db="EMBL/GenBank/DDBJ databases">
        <authorList>
            <person name="Gilroy R."/>
        </authorList>
    </citation>
    <scope>NUCLEOTIDE SEQUENCE</scope>
    <source>
        <strain evidence="1">ChiHjej8B7-3636</strain>
    </source>
</reference>
<proteinExistence type="predicted"/>
<dbReference type="EMBL" id="DXAM01000137">
    <property type="protein sequence ID" value="HJA05080.1"/>
    <property type="molecule type" value="Genomic_DNA"/>
</dbReference>